<evidence type="ECO:0000313" key="3">
    <source>
        <dbReference type="Proteomes" id="UP000629619"/>
    </source>
</evidence>
<keyword evidence="3" id="KW-1185">Reference proteome</keyword>
<organism evidence="2 3">
    <name type="scientific">Actinoplanes siamensis</name>
    <dbReference type="NCBI Taxonomy" id="1223317"/>
    <lineage>
        <taxon>Bacteria</taxon>
        <taxon>Bacillati</taxon>
        <taxon>Actinomycetota</taxon>
        <taxon>Actinomycetes</taxon>
        <taxon>Micromonosporales</taxon>
        <taxon>Micromonosporaceae</taxon>
        <taxon>Actinoplanes</taxon>
    </lineage>
</organism>
<feature type="chain" id="PRO_5038139873" evidence="1">
    <location>
        <begin position="28"/>
        <end position="126"/>
    </location>
</feature>
<comment type="caution">
    <text evidence="2">The sequence shown here is derived from an EMBL/GenBank/DDBJ whole genome shotgun (WGS) entry which is preliminary data.</text>
</comment>
<protein>
    <submittedName>
        <fullName evidence="2">Uncharacterized protein</fullName>
    </submittedName>
</protein>
<gene>
    <name evidence="2" type="ORF">Asi03nite_18860</name>
</gene>
<proteinExistence type="predicted"/>
<name>A0A919N4M7_9ACTN</name>
<keyword evidence="1" id="KW-0732">Signal</keyword>
<accession>A0A919N4M7</accession>
<feature type="signal peptide" evidence="1">
    <location>
        <begin position="1"/>
        <end position="27"/>
    </location>
</feature>
<sequence>MRTTTKLVITGGALLAALALTAGPAQAGPRNDDPDVKAACDTFNRIGAETGLWPRQDCANWHVNRGTTSVRTVNYQGWWPFTDLDLDLDLPDLHRLTNLPAVLNINSPSGSVTVPFGPGGRTSANG</sequence>
<dbReference type="Proteomes" id="UP000629619">
    <property type="component" value="Unassembled WGS sequence"/>
</dbReference>
<dbReference type="AlphaFoldDB" id="A0A919N4M7"/>
<evidence type="ECO:0000313" key="2">
    <source>
        <dbReference type="EMBL" id="GIF04348.1"/>
    </source>
</evidence>
<dbReference type="RefSeq" id="WP_203678146.1">
    <property type="nucleotide sequence ID" value="NZ_BOMW01000018.1"/>
</dbReference>
<reference evidence="2" key="1">
    <citation type="submission" date="2021-01" db="EMBL/GenBank/DDBJ databases">
        <title>Whole genome shotgun sequence of Actinoplanes siamensis NBRC 109076.</title>
        <authorList>
            <person name="Komaki H."/>
            <person name="Tamura T."/>
        </authorList>
    </citation>
    <scope>NUCLEOTIDE SEQUENCE</scope>
    <source>
        <strain evidence="2">NBRC 109076</strain>
    </source>
</reference>
<evidence type="ECO:0000256" key="1">
    <source>
        <dbReference type="SAM" id="SignalP"/>
    </source>
</evidence>
<dbReference type="EMBL" id="BOMW01000018">
    <property type="protein sequence ID" value="GIF04348.1"/>
    <property type="molecule type" value="Genomic_DNA"/>
</dbReference>